<keyword evidence="2" id="KW-0472">Membrane</keyword>
<evidence type="ECO:0000256" key="1">
    <source>
        <dbReference type="SAM" id="MobiDB-lite"/>
    </source>
</evidence>
<gene>
    <name evidence="3" type="ORF">GCM10022403_040450</name>
</gene>
<feature type="transmembrane region" description="Helical" evidence="2">
    <location>
        <begin position="12"/>
        <end position="32"/>
    </location>
</feature>
<keyword evidence="2" id="KW-0812">Transmembrane</keyword>
<organism evidence="3 4">
    <name type="scientific">Streptomyces coacervatus</name>
    <dbReference type="NCBI Taxonomy" id="647381"/>
    <lineage>
        <taxon>Bacteria</taxon>
        <taxon>Bacillati</taxon>
        <taxon>Actinomycetota</taxon>
        <taxon>Actinomycetes</taxon>
        <taxon>Kitasatosporales</taxon>
        <taxon>Streptomycetaceae</taxon>
        <taxon>Streptomyces</taxon>
    </lineage>
</organism>
<dbReference type="Proteomes" id="UP001501009">
    <property type="component" value="Unassembled WGS sequence"/>
</dbReference>
<accession>A0ABP7HQW2</accession>
<evidence type="ECO:0008006" key="5">
    <source>
        <dbReference type="Google" id="ProtNLM"/>
    </source>
</evidence>
<reference evidence="4" key="1">
    <citation type="journal article" date="2019" name="Int. J. Syst. Evol. Microbiol.">
        <title>The Global Catalogue of Microorganisms (GCM) 10K type strain sequencing project: providing services to taxonomists for standard genome sequencing and annotation.</title>
        <authorList>
            <consortium name="The Broad Institute Genomics Platform"/>
            <consortium name="The Broad Institute Genome Sequencing Center for Infectious Disease"/>
            <person name="Wu L."/>
            <person name="Ma J."/>
        </authorList>
    </citation>
    <scope>NUCLEOTIDE SEQUENCE [LARGE SCALE GENOMIC DNA]</scope>
    <source>
        <strain evidence="4">JCM 17138</strain>
    </source>
</reference>
<keyword evidence="2" id="KW-1133">Transmembrane helix</keyword>
<feature type="region of interest" description="Disordered" evidence="1">
    <location>
        <begin position="196"/>
        <end position="220"/>
    </location>
</feature>
<name>A0ABP7HQW2_9ACTN</name>
<proteinExistence type="predicted"/>
<keyword evidence="4" id="KW-1185">Reference proteome</keyword>
<dbReference type="EMBL" id="BAABDE010000017">
    <property type="protein sequence ID" value="GAA3802143.1"/>
    <property type="molecule type" value="Genomic_DNA"/>
</dbReference>
<sequence length="220" mass="22966">MRGLTGAGPERALGSSQAVITVGAVFAAVALFTTACGKGGTGARDEGPAHASAIAGAVASPSPSPSGGFRRVDAVSLIKQDSKVSPAVKRELQPCSGDGYPVKATYGYLTGGSVNDVLVNVWSCGDEVGVGVYVYRDVKGTYENVFKAEESPVYAEIDGTDLTVAQQVYDTNDPVSNPSRETVTTYRWKAGRFAQHSTHETDYSELDSGDDDTPTPAPDH</sequence>
<evidence type="ECO:0000256" key="2">
    <source>
        <dbReference type="SAM" id="Phobius"/>
    </source>
</evidence>
<evidence type="ECO:0000313" key="3">
    <source>
        <dbReference type="EMBL" id="GAA3802143.1"/>
    </source>
</evidence>
<dbReference type="RefSeq" id="WP_275777724.1">
    <property type="nucleotide sequence ID" value="NZ_BAABDE010000017.1"/>
</dbReference>
<comment type="caution">
    <text evidence="3">The sequence shown here is derived from an EMBL/GenBank/DDBJ whole genome shotgun (WGS) entry which is preliminary data.</text>
</comment>
<feature type="compositionally biased region" description="Acidic residues" evidence="1">
    <location>
        <begin position="203"/>
        <end position="213"/>
    </location>
</feature>
<protein>
    <recommendedName>
        <fullName evidence="5">Lipoprotein CseA</fullName>
    </recommendedName>
</protein>
<evidence type="ECO:0000313" key="4">
    <source>
        <dbReference type="Proteomes" id="UP001501009"/>
    </source>
</evidence>